<evidence type="ECO:0000313" key="1">
    <source>
        <dbReference type="EMBL" id="KOS05939.1"/>
    </source>
</evidence>
<dbReference type="InterPro" id="IPR013783">
    <property type="entry name" value="Ig-like_fold"/>
</dbReference>
<dbReference type="Pfam" id="PF05096">
    <property type="entry name" value="Glu_cyclase_2"/>
    <property type="match status" value="1"/>
</dbReference>
<organism evidence="1 2">
    <name type="scientific">Flavobacterium akiainvivens</name>
    <dbReference type="NCBI Taxonomy" id="1202724"/>
    <lineage>
        <taxon>Bacteria</taxon>
        <taxon>Pseudomonadati</taxon>
        <taxon>Bacteroidota</taxon>
        <taxon>Flavobacteriia</taxon>
        <taxon>Flavobacteriales</taxon>
        <taxon>Flavobacteriaceae</taxon>
        <taxon>Flavobacterium</taxon>
    </lineage>
</organism>
<sequence>MKAYNFLAAIALAASFTSCNKEIIFSIDPAGLKGQYRNGESVTLNVKEENNAAQSTSVEYFIDDKKAGTAQGTAAYSLKLDGLRLGYHNIKAVVSYDGETAQTEEVRIELVSPITPKIITDYEIINTYPHDITSYTQGLEFYRDTLFEGTGQYKESKLRKTDYKTGKVYSEVALEGKYFGEGITIFNNKVYQLTWRENTGFIYNADNLKKEKDFTYFQPVQGWGLMHDDKYLYQSDGTERIFKLDPQTLKEVDHINVYTQTNKIEALNELEWINGKIYANVYQQDAVAIIDPATGNIEAVIDFSALKTKVTQHPELDVLNGIAWNPKTNSLFVTGKNWDKMFEIRIR</sequence>
<dbReference type="InterPro" id="IPR011044">
    <property type="entry name" value="Quino_amine_DH_bsu"/>
</dbReference>
<reference evidence="1 2" key="1">
    <citation type="submission" date="2015-08" db="EMBL/GenBank/DDBJ databases">
        <title>Whole genome sequence of Flavobacterium akiainvivens IK-1T, from decaying Wikstroemia oahuensis, an endemic Hawaiian shrub.</title>
        <authorList>
            <person name="Wan X."/>
            <person name="Hou S."/>
            <person name="Saito J."/>
            <person name="Donachie S."/>
        </authorList>
    </citation>
    <scope>NUCLEOTIDE SEQUENCE [LARGE SCALE GENOMIC DNA]</scope>
    <source>
        <strain evidence="1 2">IK-1</strain>
    </source>
</reference>
<dbReference type="PANTHER" id="PTHR31270:SF1">
    <property type="entry name" value="GLUTAMINYL-PEPTIDE CYCLOTRANSFERASE"/>
    <property type="match status" value="1"/>
</dbReference>
<proteinExistence type="predicted"/>
<dbReference type="SUPFAM" id="SSF50969">
    <property type="entry name" value="YVTN repeat-like/Quinoprotein amine dehydrogenase"/>
    <property type="match status" value="1"/>
</dbReference>
<keyword evidence="1" id="KW-0808">Transferase</keyword>
<dbReference type="PANTHER" id="PTHR31270">
    <property type="entry name" value="GLUTAMINYL-PEPTIDE CYCLOTRANSFERASE"/>
    <property type="match status" value="1"/>
</dbReference>
<dbReference type="AlphaFoldDB" id="A0A0M9VHU8"/>
<dbReference type="InterPro" id="IPR007788">
    <property type="entry name" value="QCT"/>
</dbReference>
<protein>
    <submittedName>
        <fullName evidence="1">Glutamine cyclotransferase</fullName>
    </submittedName>
</protein>
<accession>A0A0M9VHU8</accession>
<dbReference type="PATRIC" id="fig|1202724.3.peg.1607"/>
<comment type="caution">
    <text evidence="1">The sequence shown here is derived from an EMBL/GenBank/DDBJ whole genome shotgun (WGS) entry which is preliminary data.</text>
</comment>
<dbReference type="Proteomes" id="UP000037755">
    <property type="component" value="Unassembled WGS sequence"/>
</dbReference>
<gene>
    <name evidence="1" type="ORF">AM493_07745</name>
</gene>
<dbReference type="EMBL" id="LIYD01000005">
    <property type="protein sequence ID" value="KOS05939.1"/>
    <property type="molecule type" value="Genomic_DNA"/>
</dbReference>
<evidence type="ECO:0000313" key="2">
    <source>
        <dbReference type="Proteomes" id="UP000037755"/>
    </source>
</evidence>
<dbReference type="GO" id="GO:0016603">
    <property type="term" value="F:glutaminyl-peptide cyclotransferase activity"/>
    <property type="evidence" value="ECO:0007669"/>
    <property type="project" value="InterPro"/>
</dbReference>
<name>A0A0M9VHU8_9FLAO</name>
<dbReference type="PROSITE" id="PS51257">
    <property type="entry name" value="PROKAR_LIPOPROTEIN"/>
    <property type="match status" value="1"/>
</dbReference>
<dbReference type="RefSeq" id="WP_054407317.1">
    <property type="nucleotide sequence ID" value="NZ_FOYA01000007.1"/>
</dbReference>
<keyword evidence="2" id="KW-1185">Reference proteome</keyword>
<dbReference type="OrthoDB" id="9783700at2"/>
<dbReference type="Gene3D" id="2.60.40.10">
    <property type="entry name" value="Immunoglobulins"/>
    <property type="match status" value="1"/>
</dbReference>
<dbReference type="InterPro" id="IPR015943">
    <property type="entry name" value="WD40/YVTN_repeat-like_dom_sf"/>
</dbReference>
<dbReference type="Gene3D" id="2.130.10.10">
    <property type="entry name" value="YVTN repeat-like/Quinoprotein amine dehydrogenase"/>
    <property type="match status" value="1"/>
</dbReference>